<evidence type="ECO:0000256" key="8">
    <source>
        <dbReference type="ARBA" id="ARBA00034617"/>
    </source>
</evidence>
<dbReference type="SUPFAM" id="SSF52540">
    <property type="entry name" value="P-loop containing nucleoside triphosphate hydrolases"/>
    <property type="match status" value="1"/>
</dbReference>
<evidence type="ECO:0000313" key="13">
    <source>
        <dbReference type="EMBL" id="CAB4532684.1"/>
    </source>
</evidence>
<sequence length="741" mass="82281">MSAEHLTDGLNPQQQAAVIHQGSPLLVVAGAGSGKTRVLTRRIAYLLAERNVRPYEVLAITFTNKAAAEMKERVADLVGDSAKSMWVSTFHSACVRILRQEASKLGYSNSFTIYDSSDSLRLITLVMKDMNLDIKRYAPRAVAGLISQAKNELQGPADFVQSADNQFNEIVAEIFAHYQKRLASANAMDFDDLIGRTVEILQRNPESRQRYRSRFRHVLVDEYQDTNHAQYMLIKELVGTEGEGIPLAELCVVGDADQSIYAFRGANIRNILQFEADYPSAKTILLEQNYRSTQNILTAANAVISNNEGRKAKNLWSESGSGSKITGYVAESEHDEADHIVSEIARLRKESVSQPGDTAIFYRTNAQSRVFEEVFLRSAIPYKVVGGVRFYERKEVKDFLAYLRVLVNSEDEISLRRIINTPKRGIGDRALDTVDLFAQSSGISFWSALNRAAEVPSIPTRSISAINDFVHLISSLTFLVEAKTRPSVIAQAVLEQSGLLHELEKSDDLQDESRIENLQELISVAVEYEEGEVEEGEEISLLGFLENVSLVADSDQIPEGEDHGGVVTLMTLHTAKGLEFPTVFLTGMEEGIFPHSRTLGDPKEVEEERRLAYVGLTRARTRLYISRSEYRSSWGAPTYNPASRFLSEIPDDVIEWNEHAPAPSRASILKTSHFTPAPRATGRKASTTMVLQVGDRVSHDTFGLGSVTAVIGEGDRAEATINFGSLGEKRLLLRYAPVEKL</sequence>
<feature type="domain" description="UvrD-like helicase ATP-binding" evidence="11">
    <location>
        <begin position="8"/>
        <end position="293"/>
    </location>
</feature>
<dbReference type="Pfam" id="PF13361">
    <property type="entry name" value="UvrD_C"/>
    <property type="match status" value="1"/>
</dbReference>
<dbReference type="PANTHER" id="PTHR11070">
    <property type="entry name" value="UVRD / RECB / PCRA DNA HELICASE FAMILY MEMBER"/>
    <property type="match status" value="1"/>
</dbReference>
<keyword evidence="7" id="KW-0413">Isomerase</keyword>
<dbReference type="PANTHER" id="PTHR11070:SF2">
    <property type="entry name" value="ATP-DEPENDENT DNA HELICASE SRS2"/>
    <property type="match status" value="1"/>
</dbReference>
<evidence type="ECO:0000256" key="9">
    <source>
        <dbReference type="ARBA" id="ARBA00034808"/>
    </source>
</evidence>
<dbReference type="GO" id="GO:0043138">
    <property type="term" value="F:3'-5' DNA helicase activity"/>
    <property type="evidence" value="ECO:0007669"/>
    <property type="project" value="UniProtKB-EC"/>
</dbReference>
<dbReference type="NCBIfam" id="TIGR01073">
    <property type="entry name" value="pcrA"/>
    <property type="match status" value="1"/>
</dbReference>
<evidence type="ECO:0000256" key="10">
    <source>
        <dbReference type="ARBA" id="ARBA00048988"/>
    </source>
</evidence>
<dbReference type="GO" id="GO:0005524">
    <property type="term" value="F:ATP binding"/>
    <property type="evidence" value="ECO:0007669"/>
    <property type="project" value="UniProtKB-KW"/>
</dbReference>
<evidence type="ECO:0000256" key="3">
    <source>
        <dbReference type="ARBA" id="ARBA00022801"/>
    </source>
</evidence>
<dbReference type="InterPro" id="IPR027417">
    <property type="entry name" value="P-loop_NTPase"/>
</dbReference>
<dbReference type="InterPro" id="IPR000212">
    <property type="entry name" value="DNA_helicase_UvrD/REP"/>
</dbReference>
<dbReference type="FunFam" id="1.10.486.10:FF:000003">
    <property type="entry name" value="ATP-dependent DNA helicase"/>
    <property type="match status" value="1"/>
</dbReference>
<dbReference type="Gene3D" id="3.40.50.300">
    <property type="entry name" value="P-loop containing nucleotide triphosphate hydrolases"/>
    <property type="match status" value="2"/>
</dbReference>
<dbReference type="FunFam" id="1.10.10.160:FF:000001">
    <property type="entry name" value="ATP-dependent DNA helicase"/>
    <property type="match status" value="1"/>
</dbReference>
<evidence type="ECO:0000259" key="11">
    <source>
        <dbReference type="PROSITE" id="PS51198"/>
    </source>
</evidence>
<dbReference type="EMBL" id="CAEZSJ010000011">
    <property type="protein sequence ID" value="CAB4532684.1"/>
    <property type="molecule type" value="Genomic_DNA"/>
</dbReference>
<keyword evidence="4" id="KW-0347">Helicase</keyword>
<keyword evidence="5" id="KW-0067">ATP-binding</keyword>
<feature type="domain" description="UvrD-like helicase C-terminal" evidence="12">
    <location>
        <begin position="294"/>
        <end position="577"/>
    </location>
</feature>
<reference evidence="13" key="1">
    <citation type="submission" date="2020-05" db="EMBL/GenBank/DDBJ databases">
        <authorList>
            <person name="Chiriac C."/>
            <person name="Salcher M."/>
            <person name="Ghai R."/>
            <person name="Kavagutti S V."/>
        </authorList>
    </citation>
    <scope>NUCLEOTIDE SEQUENCE</scope>
</reference>
<dbReference type="CDD" id="cd17932">
    <property type="entry name" value="DEXQc_UvrD"/>
    <property type="match status" value="1"/>
</dbReference>
<organism evidence="13">
    <name type="scientific">freshwater metagenome</name>
    <dbReference type="NCBI Taxonomy" id="449393"/>
    <lineage>
        <taxon>unclassified sequences</taxon>
        <taxon>metagenomes</taxon>
        <taxon>ecological metagenomes</taxon>
    </lineage>
</organism>
<dbReference type="InterPro" id="IPR014016">
    <property type="entry name" value="UvrD-like_ATP-bd"/>
</dbReference>
<dbReference type="PROSITE" id="PS51198">
    <property type="entry name" value="UVRD_HELICASE_ATP_BIND"/>
    <property type="match status" value="1"/>
</dbReference>
<dbReference type="InterPro" id="IPR005751">
    <property type="entry name" value="ATP-dep_DNA_helicase_PcrA"/>
</dbReference>
<comment type="similarity">
    <text evidence="1">Belongs to the helicase family. UvrD subfamily.</text>
</comment>
<dbReference type="InterPro" id="IPR013986">
    <property type="entry name" value="DExx_box_DNA_helicase_dom_sf"/>
</dbReference>
<dbReference type="GO" id="GO:0006260">
    <property type="term" value="P:DNA replication"/>
    <property type="evidence" value="ECO:0007669"/>
    <property type="project" value="InterPro"/>
</dbReference>
<dbReference type="PROSITE" id="PS51217">
    <property type="entry name" value="UVRD_HELICASE_CTER"/>
    <property type="match status" value="1"/>
</dbReference>
<dbReference type="GO" id="GO:0003677">
    <property type="term" value="F:DNA binding"/>
    <property type="evidence" value="ECO:0007669"/>
    <property type="project" value="UniProtKB-KW"/>
</dbReference>
<dbReference type="Pfam" id="PF00580">
    <property type="entry name" value="UvrD-helicase"/>
    <property type="match status" value="1"/>
</dbReference>
<comment type="catalytic activity">
    <reaction evidence="10">
        <text>ATP + H2O = ADP + phosphate + H(+)</text>
        <dbReference type="Rhea" id="RHEA:13065"/>
        <dbReference type="ChEBI" id="CHEBI:15377"/>
        <dbReference type="ChEBI" id="CHEBI:15378"/>
        <dbReference type="ChEBI" id="CHEBI:30616"/>
        <dbReference type="ChEBI" id="CHEBI:43474"/>
        <dbReference type="ChEBI" id="CHEBI:456216"/>
        <dbReference type="EC" id="5.6.2.4"/>
    </reaction>
</comment>
<keyword evidence="6" id="KW-0238">DNA-binding</keyword>
<dbReference type="GO" id="GO:0005829">
    <property type="term" value="C:cytosol"/>
    <property type="evidence" value="ECO:0007669"/>
    <property type="project" value="TreeGrafter"/>
</dbReference>
<proteinExistence type="inferred from homology"/>
<dbReference type="Pfam" id="PF21196">
    <property type="entry name" value="PcrA_UvrD_tudor"/>
    <property type="match status" value="1"/>
</dbReference>
<dbReference type="GO" id="GO:0000725">
    <property type="term" value="P:recombinational repair"/>
    <property type="evidence" value="ECO:0007669"/>
    <property type="project" value="TreeGrafter"/>
</dbReference>
<dbReference type="GO" id="GO:0016787">
    <property type="term" value="F:hydrolase activity"/>
    <property type="evidence" value="ECO:0007669"/>
    <property type="project" value="UniProtKB-KW"/>
</dbReference>
<evidence type="ECO:0000256" key="7">
    <source>
        <dbReference type="ARBA" id="ARBA00023235"/>
    </source>
</evidence>
<comment type="catalytic activity">
    <reaction evidence="8">
        <text>Couples ATP hydrolysis with the unwinding of duplex DNA by translocating in the 3'-5' direction.</text>
        <dbReference type="EC" id="5.6.2.4"/>
    </reaction>
</comment>
<dbReference type="InterPro" id="IPR014017">
    <property type="entry name" value="DNA_helicase_UvrD-like_C"/>
</dbReference>
<name>A0A6J6B206_9ZZZZ</name>
<evidence type="ECO:0000256" key="2">
    <source>
        <dbReference type="ARBA" id="ARBA00022741"/>
    </source>
</evidence>
<accession>A0A6J6B206</accession>
<dbReference type="EC" id="5.6.2.4" evidence="9"/>
<protein>
    <recommendedName>
        <fullName evidence="9">DNA 3'-5' helicase</fullName>
        <ecNumber evidence="9">5.6.2.4</ecNumber>
    </recommendedName>
</protein>
<dbReference type="Gene3D" id="1.10.486.10">
    <property type="entry name" value="PCRA, domain 4"/>
    <property type="match status" value="1"/>
</dbReference>
<evidence type="ECO:0000256" key="1">
    <source>
        <dbReference type="ARBA" id="ARBA00009922"/>
    </source>
</evidence>
<dbReference type="Gene3D" id="1.10.10.160">
    <property type="match status" value="1"/>
</dbReference>
<keyword evidence="3" id="KW-0378">Hydrolase</keyword>
<evidence type="ECO:0000259" key="12">
    <source>
        <dbReference type="PROSITE" id="PS51217"/>
    </source>
</evidence>
<dbReference type="CDD" id="cd18807">
    <property type="entry name" value="SF1_C_UvrD"/>
    <property type="match status" value="1"/>
</dbReference>
<gene>
    <name evidence="13" type="ORF">UFOPK1425_00114</name>
</gene>
<dbReference type="GO" id="GO:0033202">
    <property type="term" value="C:DNA helicase complex"/>
    <property type="evidence" value="ECO:0007669"/>
    <property type="project" value="TreeGrafter"/>
</dbReference>
<keyword evidence="2" id="KW-0547">Nucleotide-binding</keyword>
<evidence type="ECO:0000256" key="4">
    <source>
        <dbReference type="ARBA" id="ARBA00022806"/>
    </source>
</evidence>
<evidence type="ECO:0000256" key="5">
    <source>
        <dbReference type="ARBA" id="ARBA00022840"/>
    </source>
</evidence>
<evidence type="ECO:0000256" key="6">
    <source>
        <dbReference type="ARBA" id="ARBA00023125"/>
    </source>
</evidence>
<dbReference type="AlphaFoldDB" id="A0A6J6B206"/>